<reference evidence="6" key="2">
    <citation type="journal article" date="2016" name="Mol. Ecol.">
        <title>Population genomics of the filarial nematode parasite Wuchereria bancrofti from mosquitoes.</title>
        <authorList>
            <person name="Small S.T."/>
            <person name="Reimer L.J."/>
            <person name="Tisch D.J."/>
            <person name="King C.L."/>
            <person name="Christensen B.M."/>
            <person name="Siba P.M."/>
            <person name="Kazura J.W."/>
            <person name="Serre D."/>
            <person name="Zimmerman P.A."/>
        </authorList>
    </citation>
    <scope>NUCLEOTIDE SEQUENCE</scope>
    <source>
        <strain evidence="6">pt0022</strain>
    </source>
</reference>
<dbReference type="InterPro" id="IPR051681">
    <property type="entry name" value="Ser/Thr_Kinases-Pseudokinases"/>
</dbReference>
<evidence type="ECO:0000256" key="3">
    <source>
        <dbReference type="ARBA" id="ARBA00022777"/>
    </source>
</evidence>
<sequence length="447" mass="52214">MAVLDTEVKCEHMWPTPVDMALLKGKPRSEWTQPEPMSVQEIDFYLGRVPEWYIELKFLKKPGDYLLARGHDNKLRLSVKSNEPGNPAVHFPIEFCQTKQIRGDRNYYYRIEKTVLQNRSVWQLIHSYQKSNVNSLKINTKRDVRLIEPVLPCQGCRYLTTEYSFLNMQIKDKSEINIGDLICKGERSTIYKATRYFTKKGLIKTITEQPIVLKEMDDCTAAMLDDLFRELHIVCTIRHRIGPKTAISIEALMVFGRPYYIAYGLCKKGSLLQYLEMNTIDMNNRIKILRHIAQTLNHCQKIPIIHGNLRAKNIFVDINDDKIAKPIYYIGGFHHAVMAKTKEVDPNKLPNKRWLAPEVLTTKLLTLESDVFAFAFLMYEVLTMKIPHETIEDKNILEYIAKNPYVRPTVPSTVPQWLRKLVNECWTANPEKRPKMSYVWQEFKNNN</sequence>
<dbReference type="PROSITE" id="PS50011">
    <property type="entry name" value="PROTEIN_KINASE_DOM"/>
    <property type="match status" value="1"/>
</dbReference>
<dbReference type="AlphaFoldDB" id="A0AAF5PLY1"/>
<dbReference type="WBParaSite" id="mrna-Wban_02415">
    <property type="protein sequence ID" value="mrna-Wban_02415"/>
    <property type="gene ID" value="Wban_02415"/>
</dbReference>
<feature type="domain" description="Protein kinase" evidence="5">
    <location>
        <begin position="176"/>
        <end position="447"/>
    </location>
</feature>
<protein>
    <submittedName>
        <fullName evidence="7">Protein kinase domain-containing protein</fullName>
    </submittedName>
</protein>
<dbReference type="Proteomes" id="UP000093561">
    <property type="component" value="Unassembled WGS sequence"/>
</dbReference>
<organism evidence="6 7">
    <name type="scientific">Wuchereria bancrofti</name>
    <dbReference type="NCBI Taxonomy" id="6293"/>
    <lineage>
        <taxon>Eukaryota</taxon>
        <taxon>Metazoa</taxon>
        <taxon>Ecdysozoa</taxon>
        <taxon>Nematoda</taxon>
        <taxon>Chromadorea</taxon>
        <taxon>Rhabditida</taxon>
        <taxon>Spirurina</taxon>
        <taxon>Spiruromorpha</taxon>
        <taxon>Filarioidea</taxon>
        <taxon>Onchocercidae</taxon>
        <taxon>Wuchereria</taxon>
    </lineage>
</organism>
<evidence type="ECO:0000313" key="7">
    <source>
        <dbReference type="WBParaSite" id="mrna-Wban_02415"/>
    </source>
</evidence>
<keyword evidence="2" id="KW-0547">Nucleotide-binding</keyword>
<dbReference type="Pfam" id="PF07714">
    <property type="entry name" value="PK_Tyr_Ser-Thr"/>
    <property type="match status" value="1"/>
</dbReference>
<evidence type="ECO:0000313" key="6">
    <source>
        <dbReference type="Proteomes" id="UP000093561"/>
    </source>
</evidence>
<evidence type="ECO:0000259" key="5">
    <source>
        <dbReference type="PROSITE" id="PS50011"/>
    </source>
</evidence>
<evidence type="ECO:0000256" key="2">
    <source>
        <dbReference type="ARBA" id="ARBA00022741"/>
    </source>
</evidence>
<reference evidence="6" key="1">
    <citation type="submission" date="2015-03" db="EMBL/GenBank/DDBJ databases">
        <title>Wuchereria bancrofti Genome Sequencing Papua New Guinea Strain.</title>
        <authorList>
            <person name="Small S.T."/>
            <person name="Serre D."/>
            <person name="Zimmerman P.A."/>
        </authorList>
    </citation>
    <scope>NUCLEOTIDE SEQUENCE [LARGE SCALE GENOMIC DNA]</scope>
    <source>
        <strain evidence="6">pt0022</strain>
    </source>
</reference>
<evidence type="ECO:0000256" key="4">
    <source>
        <dbReference type="ARBA" id="ARBA00022840"/>
    </source>
</evidence>
<dbReference type="GO" id="GO:0005524">
    <property type="term" value="F:ATP binding"/>
    <property type="evidence" value="ECO:0007669"/>
    <property type="project" value="UniProtKB-KW"/>
</dbReference>
<dbReference type="PANTHER" id="PTHR44329:SF288">
    <property type="entry name" value="MITOGEN-ACTIVATED PROTEIN KINASE KINASE KINASE 20"/>
    <property type="match status" value="1"/>
</dbReference>
<evidence type="ECO:0000256" key="1">
    <source>
        <dbReference type="ARBA" id="ARBA00022679"/>
    </source>
</evidence>
<dbReference type="InterPro" id="IPR001245">
    <property type="entry name" value="Ser-Thr/Tyr_kinase_cat_dom"/>
</dbReference>
<dbReference type="InterPro" id="IPR000719">
    <property type="entry name" value="Prot_kinase_dom"/>
</dbReference>
<dbReference type="GO" id="GO:0004674">
    <property type="term" value="F:protein serine/threonine kinase activity"/>
    <property type="evidence" value="ECO:0007669"/>
    <property type="project" value="TreeGrafter"/>
</dbReference>
<keyword evidence="1" id="KW-0808">Transferase</keyword>
<reference evidence="7" key="3">
    <citation type="submission" date="2024-02" db="UniProtKB">
        <authorList>
            <consortium name="WormBaseParasite"/>
        </authorList>
    </citation>
    <scope>IDENTIFICATION</scope>
    <source>
        <strain evidence="7">pt0022</strain>
    </source>
</reference>
<dbReference type="Gene3D" id="1.10.510.10">
    <property type="entry name" value="Transferase(Phosphotransferase) domain 1"/>
    <property type="match status" value="1"/>
</dbReference>
<dbReference type="SUPFAM" id="SSF56112">
    <property type="entry name" value="Protein kinase-like (PK-like)"/>
    <property type="match status" value="1"/>
</dbReference>
<dbReference type="PANTHER" id="PTHR44329">
    <property type="entry name" value="SERINE/THREONINE-PROTEIN KINASE TNNI3K-RELATED"/>
    <property type="match status" value="1"/>
</dbReference>
<accession>A0AAF5PLY1</accession>
<keyword evidence="3" id="KW-0418">Kinase</keyword>
<dbReference type="InterPro" id="IPR011009">
    <property type="entry name" value="Kinase-like_dom_sf"/>
</dbReference>
<dbReference type="PRINTS" id="PR00109">
    <property type="entry name" value="TYRKINASE"/>
</dbReference>
<name>A0AAF5PLY1_WUCBA</name>
<proteinExistence type="predicted"/>
<keyword evidence="4" id="KW-0067">ATP-binding</keyword>